<comment type="caution">
    <text evidence="2">The sequence shown here is derived from an EMBL/GenBank/DDBJ whole genome shotgun (WGS) entry which is preliminary data.</text>
</comment>
<reference evidence="2 3" key="1">
    <citation type="submission" date="2018-07" db="EMBL/GenBank/DDBJ databases">
        <title>Modular assembly of carbohydrate-degrading microbial communities in the ocean.</title>
        <authorList>
            <person name="Enke T.N."/>
            <person name="Datta M.S."/>
            <person name="Schwartzman J.A."/>
            <person name="Cermak N."/>
            <person name="Schmitz D.A."/>
            <person name="Barrere J."/>
            <person name="Cordero O.X."/>
        </authorList>
    </citation>
    <scope>NUCLEOTIDE SEQUENCE [LARGE SCALE GENOMIC DNA]</scope>
    <source>
        <strain evidence="2 3">C3M10</strain>
    </source>
</reference>
<evidence type="ECO:0000313" key="3">
    <source>
        <dbReference type="Proteomes" id="UP000252706"/>
    </source>
</evidence>
<dbReference type="Pfam" id="PF13480">
    <property type="entry name" value="Acetyltransf_6"/>
    <property type="match status" value="1"/>
</dbReference>
<dbReference type="InterPro" id="IPR038740">
    <property type="entry name" value="BioF2-like_GNAT_dom"/>
</dbReference>
<accession>A0A366XEI0</accession>
<dbReference type="AlphaFoldDB" id="A0A366XEI0"/>
<evidence type="ECO:0000259" key="1">
    <source>
        <dbReference type="Pfam" id="PF13480"/>
    </source>
</evidence>
<dbReference type="RefSeq" id="WP_113821596.1">
    <property type="nucleotide sequence ID" value="NZ_QOCE01000003.1"/>
</dbReference>
<sequence length="418" mass="47404">MSIFERVDGVSPARVSPLSKVIVIDDLKELLPLSEAYKSVQKRDPDSGVFLSWEWLFDIFSKNQGGWRLYAVQNSEAPTGYSGFFPVARTLHWSETKDELQTYYSAAGRLGLSDYVGFVCEPNFETSTIEALGKHLAKDPWARLSLRYEPTARRSRIFADVFEKNDDFSVTWPDYRINKGKTNQLVCPVLALPPDYETFVSGLGRRSRKQLKRYERRLAALEAPRFSVPKGEQVETDWDKLLELWGLKWDGQKSTGKVKALTAKYRDFLDRSHRLGKLFVVSLWDGEKMLGSMAHLVDRDTKTLHSVLEGRDPDCADLGVGTLLHHYAIRQSIRAKCTSYDFGHGDAEYKYRLGAEDVPVSYLTIRRRSSATGSVLDPSMCVQALQKVEKYMDADEGAKAKTSVSQLREALSRMRVSS</sequence>
<dbReference type="EMBL" id="QOCE01000003">
    <property type="protein sequence ID" value="RBW62232.1"/>
    <property type="molecule type" value="Genomic_DNA"/>
</dbReference>
<feature type="domain" description="BioF2-like acetyltransferase" evidence="1">
    <location>
        <begin position="205"/>
        <end position="350"/>
    </location>
</feature>
<gene>
    <name evidence="2" type="ORF">DS909_01110</name>
</gene>
<dbReference type="Gene3D" id="3.40.630.30">
    <property type="match status" value="1"/>
</dbReference>
<evidence type="ECO:0000313" key="2">
    <source>
        <dbReference type="EMBL" id="RBW62232.1"/>
    </source>
</evidence>
<name>A0A366XEI0_9RHOB</name>
<protein>
    <recommendedName>
        <fullName evidence="1">BioF2-like acetyltransferase domain-containing protein</fullName>
    </recommendedName>
</protein>
<dbReference type="Proteomes" id="UP000252706">
    <property type="component" value="Unassembled WGS sequence"/>
</dbReference>
<dbReference type="OrthoDB" id="9808976at2"/>
<organism evidence="2 3">
    <name type="scientific">Phaeobacter gallaeciensis</name>
    <dbReference type="NCBI Taxonomy" id="60890"/>
    <lineage>
        <taxon>Bacteria</taxon>
        <taxon>Pseudomonadati</taxon>
        <taxon>Pseudomonadota</taxon>
        <taxon>Alphaproteobacteria</taxon>
        <taxon>Rhodobacterales</taxon>
        <taxon>Roseobacteraceae</taxon>
        <taxon>Phaeobacter</taxon>
    </lineage>
</organism>
<dbReference type="SUPFAM" id="SSF55729">
    <property type="entry name" value="Acyl-CoA N-acyltransferases (Nat)"/>
    <property type="match status" value="1"/>
</dbReference>
<dbReference type="InterPro" id="IPR016181">
    <property type="entry name" value="Acyl_CoA_acyltransferase"/>
</dbReference>
<proteinExistence type="predicted"/>